<name>A0A2P4UDA9_9ACTN</name>
<protein>
    <recommendedName>
        <fullName evidence="2">NACHT domain-containing protein</fullName>
    </recommendedName>
</protein>
<comment type="caution">
    <text evidence="3">The sequence shown here is derived from an EMBL/GenBank/DDBJ whole genome shotgun (WGS) entry which is preliminary data.</text>
</comment>
<feature type="transmembrane region" description="Helical" evidence="1">
    <location>
        <begin position="467"/>
        <end position="484"/>
    </location>
</feature>
<evidence type="ECO:0000313" key="4">
    <source>
        <dbReference type="Proteomes" id="UP000242367"/>
    </source>
</evidence>
<evidence type="ECO:0000313" key="3">
    <source>
        <dbReference type="EMBL" id="POM23006.1"/>
    </source>
</evidence>
<dbReference type="Pfam" id="PF05729">
    <property type="entry name" value="NACHT"/>
    <property type="match status" value="1"/>
</dbReference>
<organism evidence="3 4">
    <name type="scientific">Actinomadura rubteroloni</name>
    <dbReference type="NCBI Taxonomy" id="1926885"/>
    <lineage>
        <taxon>Bacteria</taxon>
        <taxon>Bacillati</taxon>
        <taxon>Actinomycetota</taxon>
        <taxon>Actinomycetes</taxon>
        <taxon>Streptosporangiales</taxon>
        <taxon>Thermomonosporaceae</taxon>
        <taxon>Actinomadura</taxon>
    </lineage>
</organism>
<dbReference type="InterPro" id="IPR007111">
    <property type="entry name" value="NACHT_NTPase"/>
</dbReference>
<dbReference type="Proteomes" id="UP000242367">
    <property type="component" value="Unassembled WGS sequence"/>
</dbReference>
<dbReference type="Gene3D" id="3.40.50.300">
    <property type="entry name" value="P-loop containing nucleotide triphosphate hydrolases"/>
    <property type="match status" value="1"/>
</dbReference>
<feature type="transmembrane region" description="Helical" evidence="1">
    <location>
        <begin position="436"/>
        <end position="461"/>
    </location>
</feature>
<keyword evidence="1" id="KW-1133">Transmembrane helix</keyword>
<keyword evidence="1" id="KW-0812">Transmembrane</keyword>
<feature type="transmembrane region" description="Helical" evidence="1">
    <location>
        <begin position="602"/>
        <end position="628"/>
    </location>
</feature>
<evidence type="ECO:0000256" key="1">
    <source>
        <dbReference type="SAM" id="Phobius"/>
    </source>
</evidence>
<feature type="transmembrane region" description="Helical" evidence="1">
    <location>
        <begin position="496"/>
        <end position="516"/>
    </location>
</feature>
<sequence>MRCMARERSARARSAGAALLALMIVAICGGLVAVLRRSGLETTASWAQLASVPLAVAPLVPLVVGGWRRHGTAVSTPEQVDRAQETLAGLVAEQWRAEILARRLDDPAPLAVRWRLTGLPVMDRAAAGGRRFLSAGPRLTVRSDRVDDLVRAFRDLPRRRLVVLGDPGMGKTTLAVLLLRGLLGDRRPGDPVPVLVTLAGWAPDAVPFDAWFASRLAAMYPALRADAFGPDAPAALVRRRRVLPVLDGLDEVPEPLRAPMITALNAALTAADGLVLTCRTAEYAAAVAAPGGDVLTAGAVIEPRPLRPADTAAYVARSLPPHPPGAWRDLVAVLASGERTPAAEALATPLALWLLRKVYADTRTDPAVLLNRTYFRTPAAITGHLLDHLVPSLAGRNRAWTSGRASAWLAYLARHLTATGTTDLAWWNLRLRHRTLVTSSLVGVLAGLTLTLTNAVLYGFTSKLGNGLSYGLGFAALCGFFGWASARPARSPLRKAALWLGGGLVFGLASGLGDAVTDGLADGLTDGLTIGLADGLCVGLAYGLATGFRAPAAAPAHAEFRLRGRTRALLHHLAICLTVGLLFGPAAGLVKVLAGEAGHELAYGLSAGLAVSVHSASTLGIVFGLTFGPALAVRNWARTPQPTGGPQTPRDSLRRDLRLACLESAALGLATGLAFGLSTGLVAGPVNGVSYGLLFGLAFAAMIALRSPGVTYLVTLLFLRRRVPFRLMRFLDEAHELGVLRRAGAVHQFRHADLQERLADVRPAAGAARRIAV</sequence>
<feature type="domain" description="NACHT" evidence="2">
    <location>
        <begin position="159"/>
        <end position="280"/>
    </location>
</feature>
<reference evidence="3 4" key="1">
    <citation type="journal article" date="2017" name="Chemistry">
        <title>Isolation, Biosynthesis and Chemical Modifications of Rubterolones A-F: Rare Tropolone Alkaloids from Actinomadura sp. 5-2.</title>
        <authorList>
            <person name="Guo H."/>
            <person name="Benndorf R."/>
            <person name="Leichnitz D."/>
            <person name="Klassen J.L."/>
            <person name="Vollmers J."/>
            <person name="Gorls H."/>
            <person name="Steinacker M."/>
            <person name="Weigel C."/>
            <person name="Dahse H.M."/>
            <person name="Kaster A.K."/>
            <person name="de Beer Z.W."/>
            <person name="Poulsen M."/>
            <person name="Beemelmanns C."/>
        </authorList>
    </citation>
    <scope>NUCLEOTIDE SEQUENCE [LARGE SCALE GENOMIC DNA]</scope>
    <source>
        <strain evidence="3 4">5-2</strain>
    </source>
</reference>
<keyword evidence="1" id="KW-0472">Membrane</keyword>
<keyword evidence="4" id="KW-1185">Reference proteome</keyword>
<feature type="transmembrane region" description="Helical" evidence="1">
    <location>
        <begin position="689"/>
        <end position="719"/>
    </location>
</feature>
<evidence type="ECO:0000259" key="2">
    <source>
        <dbReference type="PROSITE" id="PS50837"/>
    </source>
</evidence>
<feature type="transmembrane region" description="Helical" evidence="1">
    <location>
        <begin position="569"/>
        <end position="590"/>
    </location>
</feature>
<accession>A0A2P4UDA9</accession>
<proteinExistence type="predicted"/>
<gene>
    <name evidence="3" type="ORF">BTM25_52120</name>
</gene>
<dbReference type="SUPFAM" id="SSF52540">
    <property type="entry name" value="P-loop containing nucleoside triphosphate hydrolases"/>
    <property type="match status" value="1"/>
</dbReference>
<feature type="transmembrane region" description="Helical" evidence="1">
    <location>
        <begin position="12"/>
        <end position="34"/>
    </location>
</feature>
<feature type="transmembrane region" description="Helical" evidence="1">
    <location>
        <begin position="659"/>
        <end position="683"/>
    </location>
</feature>
<feature type="transmembrane region" description="Helical" evidence="1">
    <location>
        <begin position="46"/>
        <end position="67"/>
    </location>
</feature>
<dbReference type="InterPro" id="IPR027417">
    <property type="entry name" value="P-loop_NTPase"/>
</dbReference>
<feature type="transmembrane region" description="Helical" evidence="1">
    <location>
        <begin position="528"/>
        <end position="548"/>
    </location>
</feature>
<dbReference type="EMBL" id="MTBP01000004">
    <property type="protein sequence ID" value="POM23006.1"/>
    <property type="molecule type" value="Genomic_DNA"/>
</dbReference>
<dbReference type="PROSITE" id="PS50837">
    <property type="entry name" value="NACHT"/>
    <property type="match status" value="1"/>
</dbReference>
<dbReference type="AlphaFoldDB" id="A0A2P4UDA9"/>